<sequence length="436" mass="46366">MKNKNIQPRKGCQVGLACLILALCGRSMAAETMEQAWANALQVDHGLAAAGQREEAARHGLAAAEARRLPTVNLNAGYTRLQSEPAAAINIPALHLNGLPFAQDESYSAGVSFSAPLFTAGRISNGIAAAGAMTDAARAASQMGRNELKLAVAEAYVGVLRAQRLNAVAVSHVKSIERHADDVGQLFKQGYAARHDLLAAQVALADARQQALQGANGVALAGAAYNRLLGRAQDQSVDLAELNDANPGGPDLAALIAAGRGQRSELGQLTAQETALRRQSASVAAQRAPQVGVSGGWGKLQNRYLVEDKGWWIGVAMKWDLFDGGLVKREAAQLGANAQAVAELRAEAADKIELQVRQSWLRLQEAAARIEVARAALAQADETLDLSRERYRAGLAPNSEVLDAETRRMGAYANRDNAFYDRALAQLRLQYASGRL</sequence>
<organism evidence="10 11">
    <name type="scientific">Rugamonas rubra</name>
    <dbReference type="NCBI Taxonomy" id="758825"/>
    <lineage>
        <taxon>Bacteria</taxon>
        <taxon>Pseudomonadati</taxon>
        <taxon>Pseudomonadota</taxon>
        <taxon>Betaproteobacteria</taxon>
        <taxon>Burkholderiales</taxon>
        <taxon>Oxalobacteraceae</taxon>
        <taxon>Telluria group</taxon>
        <taxon>Rugamonas</taxon>
    </lineage>
</organism>
<keyword evidence="4" id="KW-1134">Transmembrane beta strand</keyword>
<comment type="subcellular location">
    <subcellularLocation>
        <location evidence="1">Cell outer membrane</location>
    </subcellularLocation>
</comment>
<keyword evidence="8" id="KW-0175">Coiled coil</keyword>
<evidence type="ECO:0000256" key="1">
    <source>
        <dbReference type="ARBA" id="ARBA00004442"/>
    </source>
</evidence>
<evidence type="ECO:0000256" key="5">
    <source>
        <dbReference type="ARBA" id="ARBA00022692"/>
    </source>
</evidence>
<dbReference type="GO" id="GO:0015288">
    <property type="term" value="F:porin activity"/>
    <property type="evidence" value="ECO:0007669"/>
    <property type="project" value="TreeGrafter"/>
</dbReference>
<feature type="coiled-coil region" evidence="8">
    <location>
        <begin position="363"/>
        <end position="390"/>
    </location>
</feature>
<dbReference type="AlphaFoldDB" id="A0A1I4J2A2"/>
<accession>A0A1I4J2A2</accession>
<evidence type="ECO:0000313" key="11">
    <source>
        <dbReference type="Proteomes" id="UP000199470"/>
    </source>
</evidence>
<dbReference type="Gene3D" id="1.20.1600.10">
    <property type="entry name" value="Outer membrane efflux proteins (OEP)"/>
    <property type="match status" value="1"/>
</dbReference>
<dbReference type="InterPro" id="IPR003423">
    <property type="entry name" value="OMP_efflux"/>
</dbReference>
<comment type="similarity">
    <text evidence="2">Belongs to the outer membrane factor (OMF) (TC 1.B.17) family.</text>
</comment>
<feature type="signal peptide" evidence="9">
    <location>
        <begin position="1"/>
        <end position="29"/>
    </location>
</feature>
<dbReference type="Pfam" id="PF02321">
    <property type="entry name" value="OEP"/>
    <property type="match status" value="2"/>
</dbReference>
<evidence type="ECO:0000256" key="7">
    <source>
        <dbReference type="ARBA" id="ARBA00023237"/>
    </source>
</evidence>
<evidence type="ECO:0000313" key="10">
    <source>
        <dbReference type="EMBL" id="SFL60367.1"/>
    </source>
</evidence>
<reference evidence="10 11" key="1">
    <citation type="submission" date="2016-10" db="EMBL/GenBank/DDBJ databases">
        <authorList>
            <person name="de Groot N.N."/>
        </authorList>
    </citation>
    <scope>NUCLEOTIDE SEQUENCE [LARGE SCALE GENOMIC DNA]</scope>
    <source>
        <strain evidence="10 11">ATCC 43154</strain>
    </source>
</reference>
<protein>
    <submittedName>
        <fullName evidence="10">Outer membrane protein TolC</fullName>
    </submittedName>
</protein>
<dbReference type="PANTHER" id="PTHR30026">
    <property type="entry name" value="OUTER MEMBRANE PROTEIN TOLC"/>
    <property type="match status" value="1"/>
</dbReference>
<name>A0A1I4J2A2_9BURK</name>
<dbReference type="Proteomes" id="UP000199470">
    <property type="component" value="Unassembled WGS sequence"/>
</dbReference>
<dbReference type="STRING" id="758825.SAMN02982985_00886"/>
<dbReference type="InterPro" id="IPR051906">
    <property type="entry name" value="TolC-like"/>
</dbReference>
<dbReference type="GO" id="GO:0009279">
    <property type="term" value="C:cell outer membrane"/>
    <property type="evidence" value="ECO:0007669"/>
    <property type="project" value="UniProtKB-SubCell"/>
</dbReference>
<evidence type="ECO:0000256" key="2">
    <source>
        <dbReference type="ARBA" id="ARBA00007613"/>
    </source>
</evidence>
<keyword evidence="11" id="KW-1185">Reference proteome</keyword>
<dbReference type="EMBL" id="FOTW01000005">
    <property type="protein sequence ID" value="SFL60367.1"/>
    <property type="molecule type" value="Genomic_DNA"/>
</dbReference>
<evidence type="ECO:0000256" key="8">
    <source>
        <dbReference type="SAM" id="Coils"/>
    </source>
</evidence>
<gene>
    <name evidence="10" type="ORF">SAMN02982985_00886</name>
</gene>
<evidence type="ECO:0000256" key="3">
    <source>
        <dbReference type="ARBA" id="ARBA00022448"/>
    </source>
</evidence>
<keyword evidence="9" id="KW-0732">Signal</keyword>
<keyword evidence="6" id="KW-0472">Membrane</keyword>
<evidence type="ECO:0000256" key="4">
    <source>
        <dbReference type="ARBA" id="ARBA00022452"/>
    </source>
</evidence>
<proteinExistence type="inferred from homology"/>
<dbReference type="SUPFAM" id="SSF56954">
    <property type="entry name" value="Outer membrane efflux proteins (OEP)"/>
    <property type="match status" value="1"/>
</dbReference>
<keyword evidence="3" id="KW-0813">Transport</keyword>
<keyword evidence="7" id="KW-0998">Cell outer membrane</keyword>
<dbReference type="GO" id="GO:1990281">
    <property type="term" value="C:efflux pump complex"/>
    <property type="evidence" value="ECO:0007669"/>
    <property type="project" value="TreeGrafter"/>
</dbReference>
<feature type="chain" id="PRO_5011532850" evidence="9">
    <location>
        <begin position="30"/>
        <end position="436"/>
    </location>
</feature>
<evidence type="ECO:0000256" key="9">
    <source>
        <dbReference type="SAM" id="SignalP"/>
    </source>
</evidence>
<dbReference type="GO" id="GO:0015562">
    <property type="term" value="F:efflux transmembrane transporter activity"/>
    <property type="evidence" value="ECO:0007669"/>
    <property type="project" value="InterPro"/>
</dbReference>
<evidence type="ECO:0000256" key="6">
    <source>
        <dbReference type="ARBA" id="ARBA00023136"/>
    </source>
</evidence>
<keyword evidence="5" id="KW-0812">Transmembrane</keyword>
<dbReference type="PANTHER" id="PTHR30026:SF20">
    <property type="entry name" value="OUTER MEMBRANE PROTEIN TOLC"/>
    <property type="match status" value="1"/>
</dbReference>